<dbReference type="RefSeq" id="XP_016486314.1">
    <property type="nucleotide sequence ID" value="XM_016630828.1"/>
</dbReference>
<gene>
    <name evidence="2" type="primary">LOC107806634</name>
</gene>
<accession>A0A1S4BBP5</accession>
<dbReference type="PaxDb" id="4097-A0A1S4BBP5"/>
<evidence type="ECO:0000313" key="2">
    <source>
        <dbReference type="RefSeq" id="XP_016486314.1"/>
    </source>
</evidence>
<name>A0A1S4BBP5_TOBAC</name>
<evidence type="ECO:0000256" key="1">
    <source>
        <dbReference type="SAM" id="MobiDB-lite"/>
    </source>
</evidence>
<protein>
    <submittedName>
        <fullName evidence="2">Uncharacterized protein</fullName>
    </submittedName>
</protein>
<sequence>MQEESRKEPFMAGALIKGIDTLGRPVIILEGNSEVNASFIFGEMGRLCEWFEKENALLRGEFRARDAEIFELSQHMSEVSSKRDKLRERVALIEHQLLGAKKDNGKYKSLHFELVAALLRIKVEAEVLVSSHGGGTIVIDSCAERVFEGAGPILPRTMDHTWTGSLGLIVEGVLEGSSSGVKNGGGSPKRGDAVEKGPLGDL</sequence>
<feature type="region of interest" description="Disordered" evidence="1">
    <location>
        <begin position="179"/>
        <end position="202"/>
    </location>
</feature>
<proteinExistence type="predicted"/>
<dbReference type="KEGG" id="nta:107806634"/>
<reference evidence="2" key="1">
    <citation type="submission" date="2025-08" db="UniProtKB">
        <authorList>
            <consortium name="RefSeq"/>
        </authorList>
    </citation>
    <scope>IDENTIFICATION</scope>
</reference>
<dbReference type="AlphaFoldDB" id="A0A1S4BBP5"/>
<organism evidence="2">
    <name type="scientific">Nicotiana tabacum</name>
    <name type="common">Common tobacco</name>
    <dbReference type="NCBI Taxonomy" id="4097"/>
    <lineage>
        <taxon>Eukaryota</taxon>
        <taxon>Viridiplantae</taxon>
        <taxon>Streptophyta</taxon>
        <taxon>Embryophyta</taxon>
        <taxon>Tracheophyta</taxon>
        <taxon>Spermatophyta</taxon>
        <taxon>Magnoliopsida</taxon>
        <taxon>eudicotyledons</taxon>
        <taxon>Gunneridae</taxon>
        <taxon>Pentapetalae</taxon>
        <taxon>asterids</taxon>
        <taxon>lamiids</taxon>
        <taxon>Solanales</taxon>
        <taxon>Solanaceae</taxon>
        <taxon>Nicotianoideae</taxon>
        <taxon>Nicotianeae</taxon>
        <taxon>Nicotiana</taxon>
    </lineage>
</organism>